<dbReference type="NCBIfam" id="TIGR00229">
    <property type="entry name" value="sensory_box"/>
    <property type="match status" value="2"/>
</dbReference>
<dbReference type="EC" id="3.1.3.16" evidence="1"/>
<dbReference type="SUPFAM" id="SSF81606">
    <property type="entry name" value="PP2C-like"/>
    <property type="match status" value="1"/>
</dbReference>
<keyword evidence="3" id="KW-0808">Transferase</keyword>
<comment type="catalytic activity">
    <reaction evidence="12">
        <text>O-phospho-L-seryl-[protein] + H2O = L-seryl-[protein] + phosphate</text>
        <dbReference type="Rhea" id="RHEA:20629"/>
        <dbReference type="Rhea" id="RHEA-COMP:9863"/>
        <dbReference type="Rhea" id="RHEA-COMP:11604"/>
        <dbReference type="ChEBI" id="CHEBI:15377"/>
        <dbReference type="ChEBI" id="CHEBI:29999"/>
        <dbReference type="ChEBI" id="CHEBI:43474"/>
        <dbReference type="ChEBI" id="CHEBI:83421"/>
        <dbReference type="EC" id="3.1.3.16"/>
    </reaction>
</comment>
<proteinExistence type="predicted"/>
<keyword evidence="18" id="KW-1185">Reference proteome</keyword>
<feature type="domain" description="PAS" evidence="16">
    <location>
        <begin position="139"/>
        <end position="206"/>
    </location>
</feature>
<dbReference type="InterPro" id="IPR052016">
    <property type="entry name" value="Bact_Sigma-Reg"/>
</dbReference>
<dbReference type="InterPro" id="IPR013656">
    <property type="entry name" value="PAS_4"/>
</dbReference>
<keyword evidence="2" id="KW-0597">Phosphoprotein</keyword>
<dbReference type="GO" id="GO:0006355">
    <property type="term" value="P:regulation of DNA-templated transcription"/>
    <property type="evidence" value="ECO:0007669"/>
    <property type="project" value="InterPro"/>
</dbReference>
<keyword evidence="4" id="KW-0479">Metal-binding</keyword>
<sequence length="700" mass="74516">MGTTDSRADDGRSVAGPASPPSGLLDLLSVAAVVLNAQGQVVFWSSKAEELFGYTAAEALGQYAAPLTVHEEHQEEVIKLFAEVMESGNDWAGAFPIRHKDGSTRLVEFRNMRLLDDLGDVYALGLAADQASVERVERDAALAVRLVSQSPVGLAILDPDLRYLAVNPALERITGQSAAERLGRPVGEILTFLDTDPEARLRRVLETGESVVDRDIICRPPNDPDHEHAWSVSYYRLEDSGGRVLGLAYSVIDVTERHRAAAEATQARQRLALIARASASVGTTLDLETTACELADVVVPVLADVAAVDVLDSALDGRAAPREGPALFRALAVSAAYSTDAVRAVDPPGGLVPYDSDRLITQCVRTRQPVLVPHTSPQDLSRIARHGEAASLLAAAGVHSYLAVPLMARGEVLGALDLKRTRNPAPFDDDDAFLAWELAARAAVCIDNARGYQAQRQAALTLQRSLLPEPPSHLPGLEVACRYQPAGATSEIGGDWYDAIPLQGDKTALVVGDVMGSGIKAAATMGQLRSAARAFAELALAPAEALRHLDHLTEGVEQTITTCIYCVYDPHQGQCEICLAGHLPPALMRLGHAAELLDLPTGAPLGVGGVPFEAATIAFRPGDELALYTDGLVETRSEPIDARLDTLLSAFTATRGQDLEDTCDRILEILRSPGGEDDVALLVARAQSSESTWPGRARSG</sequence>
<dbReference type="InterPro" id="IPR000014">
    <property type="entry name" value="PAS"/>
</dbReference>
<dbReference type="InterPro" id="IPR003018">
    <property type="entry name" value="GAF"/>
</dbReference>
<accession>A0A124HDD9</accession>
<dbReference type="InterPro" id="IPR013767">
    <property type="entry name" value="PAS_fold"/>
</dbReference>
<evidence type="ECO:0000313" key="18">
    <source>
        <dbReference type="Proteomes" id="UP000054241"/>
    </source>
</evidence>
<keyword evidence="11" id="KW-0464">Manganese</keyword>
<dbReference type="Gene3D" id="3.60.40.10">
    <property type="entry name" value="PPM-type phosphatase domain"/>
    <property type="match status" value="1"/>
</dbReference>
<evidence type="ECO:0000256" key="14">
    <source>
        <dbReference type="ARBA" id="ARBA00075117"/>
    </source>
</evidence>
<dbReference type="InterPro" id="IPR029016">
    <property type="entry name" value="GAF-like_dom_sf"/>
</dbReference>
<dbReference type="FunFam" id="3.30.450.40:FF:000035">
    <property type="entry name" value="PAS sensor protein"/>
    <property type="match status" value="1"/>
</dbReference>
<dbReference type="GO" id="GO:0016301">
    <property type="term" value="F:kinase activity"/>
    <property type="evidence" value="ECO:0007669"/>
    <property type="project" value="UniProtKB-KW"/>
</dbReference>
<keyword evidence="6" id="KW-0418">Kinase</keyword>
<dbReference type="FunFam" id="3.60.40.10:FF:000005">
    <property type="entry name" value="Serine/threonine protein phosphatase"/>
    <property type="match status" value="1"/>
</dbReference>
<dbReference type="Pfam" id="PF08448">
    <property type="entry name" value="PAS_4"/>
    <property type="match status" value="1"/>
</dbReference>
<dbReference type="Gene3D" id="3.30.450.20">
    <property type="entry name" value="PAS domain"/>
    <property type="match status" value="2"/>
</dbReference>
<evidence type="ECO:0000256" key="15">
    <source>
        <dbReference type="ARBA" id="ARBA00081350"/>
    </source>
</evidence>
<dbReference type="GO" id="GO:0046872">
    <property type="term" value="F:metal ion binding"/>
    <property type="evidence" value="ECO:0007669"/>
    <property type="project" value="UniProtKB-KW"/>
</dbReference>
<dbReference type="SUPFAM" id="SSF55785">
    <property type="entry name" value="PYP-like sensor domain (PAS domain)"/>
    <property type="match status" value="2"/>
</dbReference>
<evidence type="ECO:0000256" key="5">
    <source>
        <dbReference type="ARBA" id="ARBA00022741"/>
    </source>
</evidence>
<dbReference type="SUPFAM" id="SSF55781">
    <property type="entry name" value="GAF domain-like"/>
    <property type="match status" value="1"/>
</dbReference>
<dbReference type="CDD" id="cd00130">
    <property type="entry name" value="PAS"/>
    <property type="match status" value="2"/>
</dbReference>
<protein>
    <recommendedName>
        <fullName evidence="1">protein-serine/threonine phosphatase</fullName>
        <ecNumber evidence="1">3.1.3.16</ecNumber>
    </recommendedName>
    <alternativeName>
        <fullName evidence="15">Protein-serine/threonine phosphatase</fullName>
    </alternativeName>
    <alternativeName>
        <fullName evidence="14">Serine/threonine-protein kinase</fullName>
    </alternativeName>
</protein>
<dbReference type="RefSeq" id="WP_066994353.1">
    <property type="nucleotide sequence ID" value="NZ_BNDU01000004.1"/>
</dbReference>
<evidence type="ECO:0000256" key="2">
    <source>
        <dbReference type="ARBA" id="ARBA00022553"/>
    </source>
</evidence>
<evidence type="ECO:0000256" key="8">
    <source>
        <dbReference type="ARBA" id="ARBA00022840"/>
    </source>
</evidence>
<evidence type="ECO:0000256" key="11">
    <source>
        <dbReference type="ARBA" id="ARBA00023211"/>
    </source>
</evidence>
<keyword evidence="10" id="KW-0904">Protein phosphatase</keyword>
<dbReference type="InterPro" id="IPR035965">
    <property type="entry name" value="PAS-like_dom_sf"/>
</dbReference>
<evidence type="ECO:0000256" key="12">
    <source>
        <dbReference type="ARBA" id="ARBA00047761"/>
    </source>
</evidence>
<dbReference type="Gene3D" id="3.30.450.40">
    <property type="match status" value="1"/>
</dbReference>
<dbReference type="InterPro" id="IPR036457">
    <property type="entry name" value="PPM-type-like_dom_sf"/>
</dbReference>
<evidence type="ECO:0000256" key="1">
    <source>
        <dbReference type="ARBA" id="ARBA00013081"/>
    </source>
</evidence>
<keyword evidence="5" id="KW-0547">Nucleotide-binding</keyword>
<dbReference type="PANTHER" id="PTHR43156">
    <property type="entry name" value="STAGE II SPORULATION PROTEIN E-RELATED"/>
    <property type="match status" value="1"/>
</dbReference>
<dbReference type="AlphaFoldDB" id="A0A124HDD9"/>
<dbReference type="SMART" id="SM00331">
    <property type="entry name" value="PP2C_SIG"/>
    <property type="match status" value="1"/>
</dbReference>
<dbReference type="Pfam" id="PF00989">
    <property type="entry name" value="PAS"/>
    <property type="match status" value="1"/>
</dbReference>
<comment type="function">
    <text evidence="13">Primarily acts as an independent SigF regulator that is sensitive to the osmosensory signal, mediating the cross talk of PknD with the SigF regulon. Possesses both phosphatase and kinase activities. The kinase domain functions as a classic anti-sigma factor-like kinase to phosphorylate the anti-anti-sigma factor domain at the canonical regulatory site, and the phosphatase domain antagonizes this activity.</text>
</comment>
<name>A0A124HDD9_9ACTN</name>
<feature type="domain" description="PAS" evidence="16">
    <location>
        <begin position="24"/>
        <end position="88"/>
    </location>
</feature>
<keyword evidence="8" id="KW-0067">ATP-binding</keyword>
<dbReference type="PANTHER" id="PTHR43156:SF2">
    <property type="entry name" value="STAGE II SPORULATION PROTEIN E"/>
    <property type="match status" value="1"/>
</dbReference>
<comment type="caution">
    <text evidence="17">The sequence shown here is derived from an EMBL/GenBank/DDBJ whole genome shotgun (WGS) entry which is preliminary data.</text>
</comment>
<evidence type="ECO:0000256" key="6">
    <source>
        <dbReference type="ARBA" id="ARBA00022777"/>
    </source>
</evidence>
<dbReference type="SMART" id="SM00065">
    <property type="entry name" value="GAF"/>
    <property type="match status" value="1"/>
</dbReference>
<dbReference type="Pfam" id="PF01590">
    <property type="entry name" value="GAF"/>
    <property type="match status" value="1"/>
</dbReference>
<evidence type="ECO:0000256" key="13">
    <source>
        <dbReference type="ARBA" id="ARBA00056274"/>
    </source>
</evidence>
<reference evidence="17 18" key="1">
    <citation type="submission" date="2015-10" db="EMBL/GenBank/DDBJ databases">
        <title>Draft genome sequence of Streptomyces cellostaticus DSM 40189, type strain for the species Streptomyces cellostaticus.</title>
        <authorList>
            <person name="Ruckert C."/>
            <person name="Winkler A."/>
            <person name="Kalinowski J."/>
            <person name="Kampfer P."/>
            <person name="Glaeser S."/>
        </authorList>
    </citation>
    <scope>NUCLEOTIDE SEQUENCE [LARGE SCALE GENOMIC DNA]</scope>
    <source>
        <strain evidence="17 18">DSM 40189</strain>
    </source>
</reference>
<dbReference type="GO" id="GO:0005524">
    <property type="term" value="F:ATP binding"/>
    <property type="evidence" value="ECO:0007669"/>
    <property type="project" value="UniProtKB-KW"/>
</dbReference>
<evidence type="ECO:0000256" key="9">
    <source>
        <dbReference type="ARBA" id="ARBA00022842"/>
    </source>
</evidence>
<evidence type="ECO:0000256" key="7">
    <source>
        <dbReference type="ARBA" id="ARBA00022801"/>
    </source>
</evidence>
<evidence type="ECO:0000256" key="3">
    <source>
        <dbReference type="ARBA" id="ARBA00022679"/>
    </source>
</evidence>
<keyword evidence="9" id="KW-0460">Magnesium</keyword>
<dbReference type="STRING" id="67285.AQI88_08360"/>
<dbReference type="GO" id="GO:0004722">
    <property type="term" value="F:protein serine/threonine phosphatase activity"/>
    <property type="evidence" value="ECO:0007669"/>
    <property type="project" value="UniProtKB-EC"/>
</dbReference>
<dbReference type="OrthoDB" id="118142at2"/>
<dbReference type="PROSITE" id="PS50112">
    <property type="entry name" value="PAS"/>
    <property type="match status" value="2"/>
</dbReference>
<evidence type="ECO:0000256" key="4">
    <source>
        <dbReference type="ARBA" id="ARBA00022723"/>
    </source>
</evidence>
<dbReference type="Pfam" id="PF07228">
    <property type="entry name" value="SpoIIE"/>
    <property type="match status" value="1"/>
</dbReference>
<organism evidence="17 18">
    <name type="scientific">Streptomyces cellostaticus</name>
    <dbReference type="NCBI Taxonomy" id="67285"/>
    <lineage>
        <taxon>Bacteria</taxon>
        <taxon>Bacillati</taxon>
        <taxon>Actinomycetota</taxon>
        <taxon>Actinomycetes</taxon>
        <taxon>Kitasatosporales</taxon>
        <taxon>Streptomycetaceae</taxon>
        <taxon>Streptomyces</taxon>
    </lineage>
</organism>
<dbReference type="SMART" id="SM00091">
    <property type="entry name" value="PAS"/>
    <property type="match status" value="2"/>
</dbReference>
<evidence type="ECO:0000259" key="16">
    <source>
        <dbReference type="PROSITE" id="PS50112"/>
    </source>
</evidence>
<keyword evidence="7" id="KW-0378">Hydrolase</keyword>
<gene>
    <name evidence="17" type="ORF">AQI88_08360</name>
</gene>
<evidence type="ECO:0000256" key="10">
    <source>
        <dbReference type="ARBA" id="ARBA00022912"/>
    </source>
</evidence>
<dbReference type="InterPro" id="IPR001932">
    <property type="entry name" value="PPM-type_phosphatase-like_dom"/>
</dbReference>
<evidence type="ECO:0000313" key="17">
    <source>
        <dbReference type="EMBL" id="KUM97278.1"/>
    </source>
</evidence>
<dbReference type="Proteomes" id="UP000054241">
    <property type="component" value="Unassembled WGS sequence"/>
</dbReference>
<dbReference type="EMBL" id="LMWL01000011">
    <property type="protein sequence ID" value="KUM97278.1"/>
    <property type="molecule type" value="Genomic_DNA"/>
</dbReference>